<proteinExistence type="predicted"/>
<evidence type="ECO:0000256" key="6">
    <source>
        <dbReference type="SAM" id="SignalP"/>
    </source>
</evidence>
<dbReference type="SMART" id="SM00028">
    <property type="entry name" value="TPR"/>
    <property type="match status" value="5"/>
</dbReference>
<sequence length="660" mass="73159">MRRVLLLWLLLAGLAPVANAQTAASDSLRRAVAQAPADSGRVLLLLQLAYSYRASRPDSTVRLAQRALAVARRVGFGKGEGRALSMLGAVQRERGQLPEAFATQLQALQLCRELPDAEGEASSLNALGNISLDLRQYRQALRYYQQSKAVFEQRGQQAWVAGAFTNIGSCYEKLGVLDSALLAQQRAEALIARHPQPRLAVALALRNMGTVQARLGHTAAAFAYFRRSIRETYASNDLRNRAMAAYLMADLYHTQQQPDSALRYAYQALRTARQVSYRMTMLEASNLLTRLYQARANVDSAFHYQRLAMATHDSLFGPEKFQRLQLLAFNEQQRQQAQREEQELQTARYQRLALLALVAVIGAVAFLLWRNNRQQRQANLLLNERNTRIEAQRQELETALAELRSTQAQLVAAEKWSFVGELSADIADELRNPLAFMQNFAEVSMAMIDKEQPGTARSAELEREIMAGLKQNLKNISQHGRRASSIIKEMLDHARTGTREPQPTDINALVAEYLLRTDHGKPMPGAASAIELHTSFAPGLQPVAVVPDELGRALLNLFNNALYSVRQRQAQEPGYQPMVSVTTQRVGPEVEIRVRDNGVGMSAAVAAQAFHPFFSTKPPGDGTGLGLSLAHDIITKGHRGNLAMETQAGEFAEFTVRIPA</sequence>
<dbReference type="PROSITE" id="PS50109">
    <property type="entry name" value="HIS_KIN"/>
    <property type="match status" value="1"/>
</dbReference>
<organism evidence="8 9">
    <name type="scientific">Hymenobacter lapidarius</name>
    <dbReference type="NCBI Taxonomy" id="1908237"/>
    <lineage>
        <taxon>Bacteria</taxon>
        <taxon>Pseudomonadati</taxon>
        <taxon>Bacteroidota</taxon>
        <taxon>Cytophagia</taxon>
        <taxon>Cytophagales</taxon>
        <taxon>Hymenobacteraceae</taxon>
        <taxon>Hymenobacter</taxon>
    </lineage>
</organism>
<dbReference type="InterPro" id="IPR036890">
    <property type="entry name" value="HATPase_C_sf"/>
</dbReference>
<dbReference type="Pfam" id="PF13424">
    <property type="entry name" value="TPR_12"/>
    <property type="match status" value="1"/>
</dbReference>
<dbReference type="SUPFAM" id="SSF55874">
    <property type="entry name" value="ATPase domain of HSP90 chaperone/DNA topoisomerase II/histidine kinase"/>
    <property type="match status" value="1"/>
</dbReference>
<keyword evidence="6" id="KW-0732">Signal</keyword>
<feature type="signal peptide" evidence="6">
    <location>
        <begin position="1"/>
        <end position="20"/>
    </location>
</feature>
<dbReference type="STRING" id="1908237.BEN47_08160"/>
<dbReference type="CDD" id="cd00082">
    <property type="entry name" value="HisKA"/>
    <property type="match status" value="1"/>
</dbReference>
<keyword evidence="5" id="KW-1133">Transmembrane helix</keyword>
<comment type="catalytic activity">
    <reaction evidence="1">
        <text>ATP + protein L-histidine = ADP + protein N-phospho-L-histidine.</text>
        <dbReference type="EC" id="2.7.13.3"/>
    </reaction>
</comment>
<dbReference type="InterPro" id="IPR005467">
    <property type="entry name" value="His_kinase_dom"/>
</dbReference>
<dbReference type="Pfam" id="PF00512">
    <property type="entry name" value="HisKA"/>
    <property type="match status" value="1"/>
</dbReference>
<dbReference type="GO" id="GO:0000155">
    <property type="term" value="F:phosphorelay sensor kinase activity"/>
    <property type="evidence" value="ECO:0007669"/>
    <property type="project" value="InterPro"/>
</dbReference>
<feature type="transmembrane region" description="Helical" evidence="5">
    <location>
        <begin position="352"/>
        <end position="369"/>
    </location>
</feature>
<evidence type="ECO:0000256" key="4">
    <source>
        <dbReference type="SAM" id="Coils"/>
    </source>
</evidence>
<dbReference type="Pfam" id="PF02518">
    <property type="entry name" value="HATPase_c"/>
    <property type="match status" value="1"/>
</dbReference>
<feature type="chain" id="PRO_5009579442" description="histidine kinase" evidence="6">
    <location>
        <begin position="21"/>
        <end position="660"/>
    </location>
</feature>
<dbReference type="Gene3D" id="3.30.565.10">
    <property type="entry name" value="Histidine kinase-like ATPase, C-terminal domain"/>
    <property type="match status" value="1"/>
</dbReference>
<keyword evidence="3" id="KW-0597">Phosphoprotein</keyword>
<feature type="coiled-coil region" evidence="4">
    <location>
        <begin position="379"/>
        <end position="413"/>
    </location>
</feature>
<dbReference type="PANTHER" id="PTHR43065">
    <property type="entry name" value="SENSOR HISTIDINE KINASE"/>
    <property type="match status" value="1"/>
</dbReference>
<evidence type="ECO:0000256" key="1">
    <source>
        <dbReference type="ARBA" id="ARBA00000085"/>
    </source>
</evidence>
<dbReference type="SMART" id="SM00387">
    <property type="entry name" value="HATPase_c"/>
    <property type="match status" value="1"/>
</dbReference>
<evidence type="ECO:0000256" key="3">
    <source>
        <dbReference type="ARBA" id="ARBA00022553"/>
    </source>
</evidence>
<dbReference type="PRINTS" id="PR00344">
    <property type="entry name" value="BCTRLSENSOR"/>
</dbReference>
<dbReference type="Gene3D" id="1.10.287.130">
    <property type="match status" value="1"/>
</dbReference>
<evidence type="ECO:0000259" key="7">
    <source>
        <dbReference type="PROSITE" id="PS50109"/>
    </source>
</evidence>
<evidence type="ECO:0000256" key="5">
    <source>
        <dbReference type="SAM" id="Phobius"/>
    </source>
</evidence>
<accession>A0A1G1TDY3</accession>
<dbReference type="Gene3D" id="1.25.40.10">
    <property type="entry name" value="Tetratricopeptide repeat domain"/>
    <property type="match status" value="2"/>
</dbReference>
<evidence type="ECO:0000313" key="9">
    <source>
        <dbReference type="Proteomes" id="UP000176294"/>
    </source>
</evidence>
<dbReference type="InterPro" id="IPR003594">
    <property type="entry name" value="HATPase_dom"/>
</dbReference>
<dbReference type="InterPro" id="IPR011990">
    <property type="entry name" value="TPR-like_helical_dom_sf"/>
</dbReference>
<dbReference type="InterPro" id="IPR004358">
    <property type="entry name" value="Sig_transdc_His_kin-like_C"/>
</dbReference>
<comment type="caution">
    <text evidence="8">The sequence shown here is derived from an EMBL/GenBank/DDBJ whole genome shotgun (WGS) entry which is preliminary data.</text>
</comment>
<dbReference type="PANTHER" id="PTHR43065:SF42">
    <property type="entry name" value="TWO-COMPONENT SENSOR PPRA"/>
    <property type="match status" value="1"/>
</dbReference>
<reference evidence="8 9" key="1">
    <citation type="submission" date="2016-08" db="EMBL/GenBank/DDBJ databases">
        <title>Hymenobacter coccineus sp. nov., Hymenobacter lapidarius sp. nov. and Hymenobacter glacialis sp. nov., isolated from Antarctic soil.</title>
        <authorList>
            <person name="Sedlacek I."/>
            <person name="Kralova S."/>
            <person name="Kyrova K."/>
            <person name="Maslanova I."/>
            <person name="Stankova E."/>
            <person name="Vrbovska V."/>
            <person name="Nemec M."/>
            <person name="Bartak M."/>
            <person name="Svec P."/>
            <person name="Busse H.-J."/>
            <person name="Pantucek R."/>
        </authorList>
    </citation>
    <scope>NUCLEOTIDE SEQUENCE [LARGE SCALE GENOMIC DNA]</scope>
    <source>
        <strain evidence="8 9">CCM 8643</strain>
    </source>
</reference>
<gene>
    <name evidence="8" type="ORF">BEN47_08160</name>
</gene>
<keyword evidence="5" id="KW-0812">Transmembrane</keyword>
<dbReference type="AlphaFoldDB" id="A0A1G1TDY3"/>
<dbReference type="InterPro" id="IPR036097">
    <property type="entry name" value="HisK_dim/P_sf"/>
</dbReference>
<dbReference type="EC" id="2.7.13.3" evidence="2"/>
<dbReference type="SMART" id="SM00388">
    <property type="entry name" value="HisKA"/>
    <property type="match status" value="1"/>
</dbReference>
<feature type="domain" description="Histidine kinase" evidence="7">
    <location>
        <begin position="425"/>
        <end position="660"/>
    </location>
</feature>
<evidence type="ECO:0000313" key="8">
    <source>
        <dbReference type="EMBL" id="OGX89089.1"/>
    </source>
</evidence>
<name>A0A1G1TDY3_9BACT</name>
<dbReference type="InterPro" id="IPR003661">
    <property type="entry name" value="HisK_dim/P_dom"/>
</dbReference>
<protein>
    <recommendedName>
        <fullName evidence="2">histidine kinase</fullName>
        <ecNumber evidence="2">2.7.13.3</ecNumber>
    </recommendedName>
</protein>
<keyword evidence="9" id="KW-1185">Reference proteome</keyword>
<dbReference type="Proteomes" id="UP000176294">
    <property type="component" value="Unassembled WGS sequence"/>
</dbReference>
<keyword evidence="5" id="KW-0472">Membrane</keyword>
<keyword evidence="4" id="KW-0175">Coiled coil</keyword>
<dbReference type="SUPFAM" id="SSF47384">
    <property type="entry name" value="Homodimeric domain of signal transducing histidine kinase"/>
    <property type="match status" value="1"/>
</dbReference>
<dbReference type="SUPFAM" id="SSF48452">
    <property type="entry name" value="TPR-like"/>
    <property type="match status" value="2"/>
</dbReference>
<dbReference type="EMBL" id="MDZB01000044">
    <property type="protein sequence ID" value="OGX89089.1"/>
    <property type="molecule type" value="Genomic_DNA"/>
</dbReference>
<dbReference type="InterPro" id="IPR019734">
    <property type="entry name" value="TPR_rpt"/>
</dbReference>
<evidence type="ECO:0000256" key="2">
    <source>
        <dbReference type="ARBA" id="ARBA00012438"/>
    </source>
</evidence>